<keyword evidence="1" id="KW-0472">Membrane</keyword>
<evidence type="ECO:0000313" key="2">
    <source>
        <dbReference type="EMBL" id="CUF96214.1"/>
    </source>
</evidence>
<protein>
    <submittedName>
        <fullName evidence="2">GPI-anchored surface protein, putative</fullName>
    </submittedName>
</protein>
<dbReference type="EMBL" id="CYKH01000464">
    <property type="protein sequence ID" value="CUF96214.1"/>
    <property type="molecule type" value="Genomic_DNA"/>
</dbReference>
<keyword evidence="1" id="KW-0812">Transmembrane</keyword>
<feature type="transmembrane region" description="Helical" evidence="1">
    <location>
        <begin position="114"/>
        <end position="136"/>
    </location>
</feature>
<accession>A0A0S4IY42</accession>
<dbReference type="PANTHER" id="PTHR31134:SF1">
    <property type="entry name" value="TRANSMEMBRANE PROTEIN 128"/>
    <property type="match status" value="1"/>
</dbReference>
<gene>
    <name evidence="2" type="ORF">BSAL_67920</name>
</gene>
<evidence type="ECO:0000313" key="3">
    <source>
        <dbReference type="Proteomes" id="UP000051952"/>
    </source>
</evidence>
<feature type="transmembrane region" description="Helical" evidence="1">
    <location>
        <begin position="57"/>
        <end position="77"/>
    </location>
</feature>
<dbReference type="InterPro" id="IPR033579">
    <property type="entry name" value="TMEM128"/>
</dbReference>
<organism evidence="2 3">
    <name type="scientific">Bodo saltans</name>
    <name type="common">Flagellated protozoan</name>
    <dbReference type="NCBI Taxonomy" id="75058"/>
    <lineage>
        <taxon>Eukaryota</taxon>
        <taxon>Discoba</taxon>
        <taxon>Euglenozoa</taxon>
        <taxon>Kinetoplastea</taxon>
        <taxon>Metakinetoplastina</taxon>
        <taxon>Eubodonida</taxon>
        <taxon>Bodonidae</taxon>
        <taxon>Bodo</taxon>
    </lineage>
</organism>
<dbReference type="VEuPathDB" id="TriTrypDB:BSAL_67920"/>
<feature type="transmembrane region" description="Helical" evidence="1">
    <location>
        <begin position="89"/>
        <end position="108"/>
    </location>
</feature>
<keyword evidence="1" id="KW-1133">Transmembrane helix</keyword>
<dbReference type="OrthoDB" id="239126at2759"/>
<reference evidence="3" key="1">
    <citation type="submission" date="2015-09" db="EMBL/GenBank/DDBJ databases">
        <authorList>
            <consortium name="Pathogen Informatics"/>
        </authorList>
    </citation>
    <scope>NUCLEOTIDE SEQUENCE [LARGE SCALE GENOMIC DNA]</scope>
    <source>
        <strain evidence="3">Lake Konstanz</strain>
    </source>
</reference>
<dbReference type="OMA" id="HHETYML"/>
<sequence length="144" mass="16380">MAKYNQPPAQQVESWKSFLVDYARNIATSVICGYILFIADVFGVMMRSRRILTPALYASYVAYSVFFAIWCYIILFVQRKNPNWENTHMHLIYVATGAVSVGGLMWVIALWPVFHIWTIPLGLVGLFLFLSLLALLPASKKKAD</sequence>
<dbReference type="AlphaFoldDB" id="A0A0S4IY42"/>
<proteinExistence type="predicted"/>
<dbReference type="Pfam" id="PF20479">
    <property type="entry name" value="TMEM128"/>
    <property type="match status" value="1"/>
</dbReference>
<dbReference type="Proteomes" id="UP000051952">
    <property type="component" value="Unassembled WGS sequence"/>
</dbReference>
<feature type="transmembrane region" description="Helical" evidence="1">
    <location>
        <begin position="26"/>
        <end position="45"/>
    </location>
</feature>
<keyword evidence="3" id="KW-1185">Reference proteome</keyword>
<dbReference type="PANTHER" id="PTHR31134">
    <property type="entry name" value="TRANSMEMBRANE PROTEIN 128"/>
    <property type="match status" value="1"/>
</dbReference>
<evidence type="ECO:0000256" key="1">
    <source>
        <dbReference type="SAM" id="Phobius"/>
    </source>
</evidence>
<name>A0A0S4IY42_BODSA</name>